<organism evidence="1 2">
    <name type="scientific">Anaerosolibacter carboniphilus</name>
    <dbReference type="NCBI Taxonomy" id="1417629"/>
    <lineage>
        <taxon>Bacteria</taxon>
        <taxon>Bacillati</taxon>
        <taxon>Bacillota</taxon>
        <taxon>Clostridia</taxon>
        <taxon>Peptostreptococcales</taxon>
        <taxon>Thermotaleaceae</taxon>
        <taxon>Anaerosolibacter</taxon>
    </lineage>
</organism>
<dbReference type="AlphaFoldDB" id="A0A841KYG1"/>
<dbReference type="EMBL" id="JACHEN010000044">
    <property type="protein sequence ID" value="MBB6218664.1"/>
    <property type="molecule type" value="Genomic_DNA"/>
</dbReference>
<dbReference type="RefSeq" id="WP_184313361.1">
    <property type="nucleotide sequence ID" value="NZ_JACHEN010000044.1"/>
</dbReference>
<dbReference type="InterPro" id="IPR021146">
    <property type="entry name" value="Phage_gp6-like_head-tail"/>
</dbReference>
<evidence type="ECO:0000313" key="1">
    <source>
        <dbReference type="EMBL" id="MBB6218664.1"/>
    </source>
</evidence>
<dbReference type="Gene3D" id="1.10.246.150">
    <property type="match status" value="1"/>
</dbReference>
<protein>
    <recommendedName>
        <fullName evidence="3">Phage gp6-like head-tail connector protein</fullName>
    </recommendedName>
</protein>
<name>A0A841KYG1_9FIRM</name>
<gene>
    <name evidence="1" type="ORF">HNQ80_004838</name>
</gene>
<sequence length="114" mass="13019">MTQLEKLRKLLGINNDEKDFILEFSLERIADLIKDYCHIDEVPAGLNSVMLNMAVDMYRSENLGAEDTPLGPITSIAEGNVSTSFANIKTSMTEGEKFLKNYTKQLNRYRKLVW</sequence>
<keyword evidence="2" id="KW-1185">Reference proteome</keyword>
<evidence type="ECO:0000313" key="2">
    <source>
        <dbReference type="Proteomes" id="UP000579281"/>
    </source>
</evidence>
<reference evidence="1 2" key="1">
    <citation type="submission" date="2020-08" db="EMBL/GenBank/DDBJ databases">
        <title>Genomic Encyclopedia of Type Strains, Phase IV (KMG-IV): sequencing the most valuable type-strain genomes for metagenomic binning, comparative biology and taxonomic classification.</title>
        <authorList>
            <person name="Goeker M."/>
        </authorList>
    </citation>
    <scope>NUCLEOTIDE SEQUENCE [LARGE SCALE GENOMIC DNA]</scope>
    <source>
        <strain evidence="1 2">DSM 103526</strain>
    </source>
</reference>
<dbReference type="InterPro" id="IPR053746">
    <property type="entry name" value="Viral_HT_Connector_Assembly"/>
</dbReference>
<comment type="caution">
    <text evidence="1">The sequence shown here is derived from an EMBL/GenBank/DDBJ whole genome shotgun (WGS) entry which is preliminary data.</text>
</comment>
<evidence type="ECO:0008006" key="3">
    <source>
        <dbReference type="Google" id="ProtNLM"/>
    </source>
</evidence>
<accession>A0A841KYG1</accession>
<dbReference type="Proteomes" id="UP000579281">
    <property type="component" value="Unassembled WGS sequence"/>
</dbReference>
<proteinExistence type="predicted"/>
<dbReference type="Pfam" id="PF05135">
    <property type="entry name" value="Phage_connect_1"/>
    <property type="match status" value="1"/>
</dbReference>